<name>N1PZ16_DOTSN</name>
<reference evidence="7 8" key="2">
    <citation type="journal article" date="2012" name="PLoS Pathog.">
        <title>Diverse lifestyles and strategies of plant pathogenesis encoded in the genomes of eighteen Dothideomycetes fungi.</title>
        <authorList>
            <person name="Ohm R.A."/>
            <person name="Feau N."/>
            <person name="Henrissat B."/>
            <person name="Schoch C.L."/>
            <person name="Horwitz B.A."/>
            <person name="Barry K.W."/>
            <person name="Condon B.J."/>
            <person name="Copeland A.C."/>
            <person name="Dhillon B."/>
            <person name="Glaser F."/>
            <person name="Hesse C.N."/>
            <person name="Kosti I."/>
            <person name="LaButti K."/>
            <person name="Lindquist E.A."/>
            <person name="Lucas S."/>
            <person name="Salamov A.A."/>
            <person name="Bradshaw R.E."/>
            <person name="Ciuffetti L."/>
            <person name="Hamelin R.C."/>
            <person name="Kema G.H.J."/>
            <person name="Lawrence C."/>
            <person name="Scott J.A."/>
            <person name="Spatafora J.W."/>
            <person name="Turgeon B.G."/>
            <person name="de Wit P.J.G.M."/>
            <person name="Zhong S."/>
            <person name="Goodwin S.B."/>
            <person name="Grigoriev I.V."/>
        </authorList>
    </citation>
    <scope>NUCLEOTIDE SEQUENCE [LARGE SCALE GENOMIC DNA]</scope>
    <source>
        <strain evidence="8">NZE10 / CBS 128990</strain>
    </source>
</reference>
<keyword evidence="4" id="KW-0159">Chromosome partition</keyword>
<dbReference type="InterPro" id="IPR011990">
    <property type="entry name" value="TPR-like_helical_dom_sf"/>
</dbReference>
<dbReference type="InterPro" id="IPR030397">
    <property type="entry name" value="SEPARIN_core_dom"/>
</dbReference>
<organism evidence="7 8">
    <name type="scientific">Dothistroma septosporum (strain NZE10 / CBS 128990)</name>
    <name type="common">Red band needle blight fungus</name>
    <name type="synonym">Mycosphaerella pini</name>
    <dbReference type="NCBI Taxonomy" id="675120"/>
    <lineage>
        <taxon>Eukaryota</taxon>
        <taxon>Fungi</taxon>
        <taxon>Dikarya</taxon>
        <taxon>Ascomycota</taxon>
        <taxon>Pezizomycotina</taxon>
        <taxon>Dothideomycetes</taxon>
        <taxon>Dothideomycetidae</taxon>
        <taxon>Mycosphaerellales</taxon>
        <taxon>Mycosphaerellaceae</taxon>
        <taxon>Dothistroma</taxon>
    </lineage>
</organism>
<dbReference type="STRING" id="675120.N1PZ16"/>
<feature type="region of interest" description="Disordered" evidence="5">
    <location>
        <begin position="1237"/>
        <end position="1256"/>
    </location>
</feature>
<gene>
    <name evidence="7" type="ORF">DOTSEDRAFT_84234</name>
</gene>
<protein>
    <recommendedName>
        <fullName evidence="2">separase</fullName>
        <ecNumber evidence="2">3.4.22.49</ecNumber>
    </recommendedName>
</protein>
<feature type="compositionally biased region" description="Low complexity" evidence="5">
    <location>
        <begin position="63"/>
        <end position="72"/>
    </location>
</feature>
<feature type="compositionally biased region" description="Low complexity" evidence="5">
    <location>
        <begin position="1991"/>
        <end position="2000"/>
    </location>
</feature>
<evidence type="ECO:0000313" key="8">
    <source>
        <dbReference type="Proteomes" id="UP000016933"/>
    </source>
</evidence>
<dbReference type="GO" id="GO:0051307">
    <property type="term" value="P:meiotic chromosome separation"/>
    <property type="evidence" value="ECO:0007669"/>
    <property type="project" value="TreeGrafter"/>
</dbReference>
<dbReference type="GO" id="GO:0006508">
    <property type="term" value="P:proteolysis"/>
    <property type="evidence" value="ECO:0007669"/>
    <property type="project" value="InterPro"/>
</dbReference>
<evidence type="ECO:0000259" key="6">
    <source>
        <dbReference type="PROSITE" id="PS51700"/>
    </source>
</evidence>
<dbReference type="Pfam" id="PF03568">
    <property type="entry name" value="Separin_C"/>
    <property type="match status" value="1"/>
</dbReference>
<dbReference type="EC" id="3.4.22.49" evidence="2"/>
<feature type="compositionally biased region" description="Polar residues" evidence="5">
    <location>
        <begin position="168"/>
        <end position="180"/>
    </location>
</feature>
<dbReference type="OrthoDB" id="10255632at2759"/>
<sequence length="2047" mass="223054">MIDFVLETVKAALATGSASPSTVTTLQSLLCEVHAILSRPTLAKTGPASTAAARRGTAKRTAARPARATPLASGRQAPEVLVLEDVPLAAALSPKARYALATEIVNITLKVLTDATRAGPQQHRKRSPVNNSATPTRTSTPSQSALQLRSANATPVPPPAGKNPRMQRGSSRSSVATASTGPGHLECVAECARLAFSCLSTTDAKELGLRELPSWQLESGMLALCGKLLSLGLRTLAAKQLRAVKHILEAAASPTPHCRPGTGASSKPAQDATISTLLRLHQDVHAKPTILPILISYQLHVMQLLVLTTNGPAVEKAVDHLTSAAPDTPSGTILRHVESGADPHKAAKNLETLSRTILQLCPSISAAADEQSRDLARYPTPLSVFRLQVASLSLQQQSQRLINRAQDIEKDIIEQFSKCLSTLLRRTGSRSEAGDLLETCTASYRALGLQDRDTAEGNSAGLNILMTLSRVSQLAGSHEQAMMYAEMALKQCHNLERSHARCVAALTRRVCSTLSSPGAVGDRTSARQDLETVTESLQRNLSGHASDYEMLLMELSQMGRISPQVDKLSEEQIQLLRAAAAFASRYVRVCSGKHSEIAQEIVHLALSVCGSSEDSISWVTSDTASVMIKSGALRRLADKAAFSSLALVCCSSGTAIAFGRVVKFLITKAITSGPVKSASYIVDTVDLDPSERGLLLEWQLKCALDLIHKPKYRQSVSKLVQELARRLGQVYDGTAFPIRQARISALVLRVREAYPEVLPPHAAAVFGKASLDHISGLGKDEGLRSYLPDLRATLNLSRAFCDGRPSLQQLDVNLDIWESLLERSQTPADIDASIDSPAVFAGQLRSLEEYLGMIGDDVSRLSVGGLLAKFTKLHGTATEQCSSTINVARSLMALGCAENARDMLRVALHLIEDNENTPSLEMIDCHLAKAECMLLLDQVAECREALTAAHQARHDLPPQAIKSAQSQRYKMIHGRAWLIQSSFLMASGSSQDALRAAKHASKVMSSIWAGLERHDPSTIASIGKDGSETSDPSVDTLTTKVSKLNLKPAAPGPNSKKNELRGAAFWPVVRLSCQSSLHLADMYAHHGIYNEANYASEQALKTAEAVGSYGLLADIRARRSSFLAVAGRFEESELCLEQEDFLGDTLPSLSSVERLKVKAAACAERGDPNAAVVHLKEAGENLKLLMSYPIMTIKFEKEPSKVSGLPAAKSALSGLGKPVARAKTATAARATIRQAAISREAPRKPTARSTAVTKPAKNAEAATVNRYVLRRIQAELAFCETAIEVKYGSKTAVDIHELETIYVGLCHGIQWRLLEQEVLLSKTMESLESDFSLSVLNESVLSHPSLQRCHSLEGSTTLPTAQTPAKSSRSVASLKKSVTTARPAADLRPALTDCHAERESNGVVSTIEAHQRHDLLSATCMITSATSTISSLNHHDLTTQSLFSIEQGRVHASQSVTAVACVERGTHDTPDPLAWPGEQVSSTSRSLTFDRFQSEYIDILPRTWTAVSINLSESCEELYVAKYRGAQSPLVLRIPFSRQKSDEAEQELFLFEDGKSELEEIINLSNFSCHNNLDTSAKGAKTNWWAEREALDRRLHELLINMENLWLGGFRGILSQHGQNLERLDRFRQAFEAILDRHLPSRRVYKRGTKKLVLDDQILELFIGLVSDQDGELELDDLLAELLYFVVDILQFNGERNAYDEVDIDRMVVDVLDSMRNHCDALHEKDDESHLILVLDRRLQAFPWESLPCLEKVSVSRMDSMQSLRERIITMRQQVQTAKDTQHNRYAVSRSSGTYILNPGGDLKSTESTLAPELAQIINTEGAGWKSIVRRAPNEDEFKSALTSASTLLYFGHGAGSQYIRPRAIRRLDRCSEVVWLMGCSSGAVTEYGKLEASAVPLTYMLAGQARQSRDNSSTQPSGQCMSVLATLWDVTDKDIDRFSLAVGEEWGLWKAPEVSTKLPAKTPRKKEKVVAPCTPEEICKTPRTPKAKKTPVAPKTPVRSGSVSQERGQQKRSLVEAVARSRDACYLRYLNGAAPVVYGIPVWLGD</sequence>
<dbReference type="PANTHER" id="PTHR12792:SF0">
    <property type="entry name" value="SEPARIN"/>
    <property type="match status" value="1"/>
</dbReference>
<dbReference type="GO" id="GO:0005737">
    <property type="term" value="C:cytoplasm"/>
    <property type="evidence" value="ECO:0007669"/>
    <property type="project" value="TreeGrafter"/>
</dbReference>
<feature type="region of interest" description="Disordered" evidence="5">
    <location>
        <begin position="116"/>
        <end position="181"/>
    </location>
</feature>
<dbReference type="GO" id="GO:0044732">
    <property type="term" value="C:mitotic spindle pole body"/>
    <property type="evidence" value="ECO:0007669"/>
    <property type="project" value="TreeGrafter"/>
</dbReference>
<evidence type="ECO:0000256" key="2">
    <source>
        <dbReference type="ARBA" id="ARBA00012489"/>
    </source>
</evidence>
<evidence type="ECO:0000256" key="1">
    <source>
        <dbReference type="ARBA" id="ARBA00000451"/>
    </source>
</evidence>
<reference evidence="8" key="1">
    <citation type="journal article" date="2012" name="PLoS Genet.">
        <title>The genomes of the fungal plant pathogens Cladosporium fulvum and Dothistroma septosporum reveal adaptation to different hosts and lifestyles but also signatures of common ancestry.</title>
        <authorList>
            <person name="de Wit P.J.G.M."/>
            <person name="van der Burgt A."/>
            <person name="Oekmen B."/>
            <person name="Stergiopoulos I."/>
            <person name="Abd-Elsalam K.A."/>
            <person name="Aerts A.L."/>
            <person name="Bahkali A.H."/>
            <person name="Beenen H.G."/>
            <person name="Chettri P."/>
            <person name="Cox M.P."/>
            <person name="Datema E."/>
            <person name="de Vries R.P."/>
            <person name="Dhillon B."/>
            <person name="Ganley A.R."/>
            <person name="Griffiths S.A."/>
            <person name="Guo Y."/>
            <person name="Hamelin R.C."/>
            <person name="Henrissat B."/>
            <person name="Kabir M.S."/>
            <person name="Jashni M.K."/>
            <person name="Kema G."/>
            <person name="Klaubauf S."/>
            <person name="Lapidus A."/>
            <person name="Levasseur A."/>
            <person name="Lindquist E."/>
            <person name="Mehrabi R."/>
            <person name="Ohm R.A."/>
            <person name="Owen T.J."/>
            <person name="Salamov A."/>
            <person name="Schwelm A."/>
            <person name="Schijlen E."/>
            <person name="Sun H."/>
            <person name="van den Burg H.A."/>
            <person name="van Ham R.C.H.J."/>
            <person name="Zhang S."/>
            <person name="Goodwin S.B."/>
            <person name="Grigoriev I.V."/>
            <person name="Collemare J."/>
            <person name="Bradshaw R.E."/>
        </authorList>
    </citation>
    <scope>NUCLEOTIDE SEQUENCE [LARGE SCALE GENOMIC DNA]</scope>
    <source>
        <strain evidence="8">NZE10 / CBS 128990</strain>
    </source>
</reference>
<evidence type="ECO:0000256" key="5">
    <source>
        <dbReference type="SAM" id="MobiDB-lite"/>
    </source>
</evidence>
<feature type="region of interest" description="Disordered" evidence="5">
    <location>
        <begin position="44"/>
        <end position="74"/>
    </location>
</feature>
<dbReference type="EMBL" id="KB446535">
    <property type="protein sequence ID" value="EME48667.1"/>
    <property type="molecule type" value="Genomic_DNA"/>
</dbReference>
<feature type="region of interest" description="Disordered" evidence="5">
    <location>
        <begin position="1353"/>
        <end position="1374"/>
    </location>
</feature>
<dbReference type="InterPro" id="IPR005314">
    <property type="entry name" value="Peptidase_C50"/>
</dbReference>
<feature type="compositionally biased region" description="Low complexity" evidence="5">
    <location>
        <begin position="45"/>
        <end position="55"/>
    </location>
</feature>
<dbReference type="HOGENOM" id="CLU_000454_0_0_1"/>
<dbReference type="GO" id="GO:0005634">
    <property type="term" value="C:nucleus"/>
    <property type="evidence" value="ECO:0007669"/>
    <property type="project" value="InterPro"/>
</dbReference>
<comment type="catalytic activity">
    <reaction evidence="1">
        <text>All bonds known to be hydrolyzed by this endopeptidase have arginine in P1 and an acidic residue in P4. P6 is often occupied by an acidic residue or by a hydroxy-amino-acid residue, the phosphorylation of which enhances cleavage.</text>
        <dbReference type="EC" id="3.4.22.49"/>
    </reaction>
</comment>
<dbReference type="eggNOG" id="KOG1849">
    <property type="taxonomic scope" value="Eukaryota"/>
</dbReference>
<dbReference type="OMA" id="FWSRYIK"/>
<dbReference type="SUPFAM" id="SSF48452">
    <property type="entry name" value="TPR-like"/>
    <property type="match status" value="1"/>
</dbReference>
<evidence type="ECO:0000256" key="3">
    <source>
        <dbReference type="ARBA" id="ARBA00022801"/>
    </source>
</evidence>
<feature type="compositionally biased region" description="Polar residues" evidence="5">
    <location>
        <begin position="128"/>
        <end position="153"/>
    </location>
</feature>
<dbReference type="GO" id="GO:0004197">
    <property type="term" value="F:cysteine-type endopeptidase activity"/>
    <property type="evidence" value="ECO:0007669"/>
    <property type="project" value="InterPro"/>
</dbReference>
<accession>N1PZ16</accession>
<proteinExistence type="predicted"/>
<dbReference type="Proteomes" id="UP000016933">
    <property type="component" value="Unassembled WGS sequence"/>
</dbReference>
<evidence type="ECO:0000313" key="7">
    <source>
        <dbReference type="EMBL" id="EME48667.1"/>
    </source>
</evidence>
<keyword evidence="3" id="KW-0378">Hydrolase</keyword>
<evidence type="ECO:0000256" key="4">
    <source>
        <dbReference type="ARBA" id="ARBA00022829"/>
    </source>
</evidence>
<feature type="region of interest" description="Disordered" evidence="5">
    <location>
        <begin position="1981"/>
        <end position="2014"/>
    </location>
</feature>
<dbReference type="PANTHER" id="PTHR12792">
    <property type="entry name" value="EXTRA SPINDLE POLES 1-RELATED"/>
    <property type="match status" value="1"/>
</dbReference>
<keyword evidence="8" id="KW-1185">Reference proteome</keyword>
<dbReference type="GO" id="GO:0072686">
    <property type="term" value="C:mitotic spindle"/>
    <property type="evidence" value="ECO:0007669"/>
    <property type="project" value="TreeGrafter"/>
</dbReference>
<dbReference type="Gene3D" id="1.25.40.10">
    <property type="entry name" value="Tetratricopeptide repeat domain"/>
    <property type="match status" value="1"/>
</dbReference>
<feature type="domain" description="Peptidase C50" evidence="6">
    <location>
        <begin position="1790"/>
        <end position="1891"/>
    </location>
</feature>
<dbReference type="PROSITE" id="PS51700">
    <property type="entry name" value="SEPARIN"/>
    <property type="match status" value="1"/>
</dbReference>